<evidence type="ECO:0000256" key="4">
    <source>
        <dbReference type="ARBA" id="ARBA00022500"/>
    </source>
</evidence>
<dbReference type="CDD" id="cd16916">
    <property type="entry name" value="HATPase_CheA-like"/>
    <property type="match status" value="1"/>
</dbReference>
<keyword evidence="8" id="KW-0418">Kinase</keyword>
<organism evidence="17 19">
    <name type="scientific">Pseudoalteromonas maricaloris</name>
    <dbReference type="NCBI Taxonomy" id="184924"/>
    <lineage>
        <taxon>Bacteria</taxon>
        <taxon>Pseudomonadati</taxon>
        <taxon>Pseudomonadota</taxon>
        <taxon>Gammaproteobacteria</taxon>
        <taxon>Alteromonadales</taxon>
        <taxon>Pseudoalteromonadaceae</taxon>
        <taxon>Pseudoalteromonas</taxon>
    </lineage>
</organism>
<dbReference type="SUPFAM" id="SSF50341">
    <property type="entry name" value="CheW-like"/>
    <property type="match status" value="1"/>
</dbReference>
<feature type="domain" description="CheW-like" evidence="15">
    <location>
        <begin position="517"/>
        <end position="648"/>
    </location>
</feature>
<evidence type="ECO:0000313" key="19">
    <source>
        <dbReference type="Proteomes" id="UP000646877"/>
    </source>
</evidence>
<proteinExistence type="predicted"/>
<feature type="compositionally biased region" description="Basic and acidic residues" evidence="13">
    <location>
        <begin position="243"/>
        <end position="257"/>
    </location>
</feature>
<keyword evidence="20" id="KW-1185">Reference proteome</keyword>
<evidence type="ECO:0000256" key="9">
    <source>
        <dbReference type="ARBA" id="ARBA00022840"/>
    </source>
</evidence>
<dbReference type="GO" id="GO:0006935">
    <property type="term" value="P:chemotaxis"/>
    <property type="evidence" value="ECO:0007669"/>
    <property type="project" value="UniProtKB-KW"/>
</dbReference>
<evidence type="ECO:0000256" key="10">
    <source>
        <dbReference type="ARBA" id="ARBA00023012"/>
    </source>
</evidence>
<dbReference type="SMART" id="SM00260">
    <property type="entry name" value="CheW"/>
    <property type="match status" value="1"/>
</dbReference>
<dbReference type="RefSeq" id="WP_039495894.1">
    <property type="nucleotide sequence ID" value="NZ_CBCSDF010000006.1"/>
</dbReference>
<gene>
    <name evidence="17" type="ORF">F9Y85_20140</name>
    <name evidence="18" type="ORF">R5H13_09645</name>
</gene>
<dbReference type="FunFam" id="3.30.565.10:FF:000016">
    <property type="entry name" value="Chemotaxis protein CheA, putative"/>
    <property type="match status" value="1"/>
</dbReference>
<dbReference type="PROSITE" id="PS50894">
    <property type="entry name" value="HPT"/>
    <property type="match status" value="1"/>
</dbReference>
<evidence type="ECO:0000256" key="12">
    <source>
        <dbReference type="PROSITE-ProRule" id="PRU00110"/>
    </source>
</evidence>
<evidence type="ECO:0000256" key="5">
    <source>
        <dbReference type="ARBA" id="ARBA00022553"/>
    </source>
</evidence>
<keyword evidence="7" id="KW-0547">Nucleotide-binding</keyword>
<keyword evidence="5 12" id="KW-0597">Phosphoprotein</keyword>
<dbReference type="InterPro" id="IPR036097">
    <property type="entry name" value="HisK_dim/P_sf"/>
</dbReference>
<dbReference type="InterPro" id="IPR036890">
    <property type="entry name" value="HATPase_C_sf"/>
</dbReference>
<dbReference type="SUPFAM" id="SSF55874">
    <property type="entry name" value="ATPase domain of HSP90 chaperone/DNA topoisomerase II/histidine kinase"/>
    <property type="match status" value="1"/>
</dbReference>
<keyword evidence="9" id="KW-0067">ATP-binding</keyword>
<evidence type="ECO:0000313" key="18">
    <source>
        <dbReference type="EMBL" id="WOX26934.1"/>
    </source>
</evidence>
<evidence type="ECO:0000256" key="3">
    <source>
        <dbReference type="ARBA" id="ARBA00021495"/>
    </source>
</evidence>
<dbReference type="InterPro" id="IPR008207">
    <property type="entry name" value="Sig_transdc_His_kin_Hpt_dom"/>
</dbReference>
<dbReference type="GO" id="GO:0000155">
    <property type="term" value="F:phosphorelay sensor kinase activity"/>
    <property type="evidence" value="ECO:0007669"/>
    <property type="project" value="InterPro"/>
</dbReference>
<evidence type="ECO:0000256" key="1">
    <source>
        <dbReference type="ARBA" id="ARBA00000085"/>
    </source>
</evidence>
<reference evidence="18 20" key="2">
    <citation type="submission" date="2023-10" db="EMBL/GenBank/DDBJ databases">
        <title>To unveil natural product biosynthetic capacity in Pseudoalteromonas.</title>
        <authorList>
            <person name="Wang J."/>
        </authorList>
    </citation>
    <scope>NUCLEOTIDE SEQUENCE [LARGE SCALE GENOMIC DNA]</scope>
    <source>
        <strain evidence="18 20">DSM 15914</strain>
    </source>
</reference>
<dbReference type="InterPro" id="IPR004105">
    <property type="entry name" value="CheA-like_dim"/>
</dbReference>
<dbReference type="Pfam" id="PF02895">
    <property type="entry name" value="H-kinase_dim"/>
    <property type="match status" value="1"/>
</dbReference>
<dbReference type="InterPro" id="IPR002545">
    <property type="entry name" value="CheW-lke_dom"/>
</dbReference>
<dbReference type="GO" id="GO:0005737">
    <property type="term" value="C:cytoplasm"/>
    <property type="evidence" value="ECO:0007669"/>
    <property type="project" value="InterPro"/>
</dbReference>
<dbReference type="InterPro" id="IPR003594">
    <property type="entry name" value="HATPase_dom"/>
</dbReference>
<dbReference type="PROSITE" id="PS50851">
    <property type="entry name" value="CHEW"/>
    <property type="match status" value="1"/>
</dbReference>
<evidence type="ECO:0000256" key="2">
    <source>
        <dbReference type="ARBA" id="ARBA00012438"/>
    </source>
</evidence>
<dbReference type="SMART" id="SM00073">
    <property type="entry name" value="HPT"/>
    <property type="match status" value="1"/>
</dbReference>
<dbReference type="SUPFAM" id="SSF47226">
    <property type="entry name" value="Histidine-containing phosphotransfer domain, HPT domain"/>
    <property type="match status" value="1"/>
</dbReference>
<dbReference type="GO" id="GO:0005524">
    <property type="term" value="F:ATP binding"/>
    <property type="evidence" value="ECO:0007669"/>
    <property type="project" value="UniProtKB-KW"/>
</dbReference>
<dbReference type="CDD" id="cd00088">
    <property type="entry name" value="HPT"/>
    <property type="match status" value="1"/>
</dbReference>
<dbReference type="InterPro" id="IPR004358">
    <property type="entry name" value="Sig_transdc_His_kin-like_C"/>
</dbReference>
<dbReference type="PANTHER" id="PTHR43395:SF10">
    <property type="entry name" value="CHEMOTAXIS PROTEIN CHEA"/>
    <property type="match status" value="1"/>
</dbReference>
<dbReference type="PROSITE" id="PS50109">
    <property type="entry name" value="HIS_KIN"/>
    <property type="match status" value="1"/>
</dbReference>
<keyword evidence="6 18" id="KW-0808">Transferase</keyword>
<dbReference type="AlphaFoldDB" id="A0A8I2KMR9"/>
<evidence type="ECO:0000313" key="20">
    <source>
        <dbReference type="Proteomes" id="UP001304419"/>
    </source>
</evidence>
<evidence type="ECO:0000256" key="8">
    <source>
        <dbReference type="ARBA" id="ARBA00022777"/>
    </source>
</evidence>
<dbReference type="Pfam" id="PF01584">
    <property type="entry name" value="CheW"/>
    <property type="match status" value="1"/>
</dbReference>
<dbReference type="Gene3D" id="1.20.120.160">
    <property type="entry name" value="HPT domain"/>
    <property type="match status" value="1"/>
</dbReference>
<dbReference type="Pfam" id="PF02518">
    <property type="entry name" value="HATPase_c"/>
    <property type="match status" value="1"/>
</dbReference>
<feature type="domain" description="Histidine kinase" evidence="14">
    <location>
        <begin position="277"/>
        <end position="515"/>
    </location>
</feature>
<dbReference type="PRINTS" id="PR00344">
    <property type="entry name" value="BCTRLSENSOR"/>
</dbReference>
<keyword evidence="4" id="KW-0145">Chemotaxis</keyword>
<dbReference type="InterPro" id="IPR036641">
    <property type="entry name" value="HPT_dom_sf"/>
</dbReference>
<evidence type="ECO:0000256" key="11">
    <source>
        <dbReference type="ARBA" id="ARBA00035100"/>
    </source>
</evidence>
<keyword evidence="10" id="KW-0902">Two-component regulatory system</keyword>
<accession>A0A8I2KMR9</accession>
<feature type="region of interest" description="Disordered" evidence="13">
    <location>
        <begin position="243"/>
        <end position="267"/>
    </location>
</feature>
<evidence type="ECO:0000259" key="16">
    <source>
        <dbReference type="PROSITE" id="PS50894"/>
    </source>
</evidence>
<comment type="function">
    <text evidence="11">Involved in the transmission of sensory signals from the chemoreceptors to the flagellar motors. CheA is autophosphorylated; it can transfer its phosphate group to either CheB or CheY.</text>
</comment>
<dbReference type="Proteomes" id="UP000646877">
    <property type="component" value="Unassembled WGS sequence"/>
</dbReference>
<dbReference type="Gene3D" id="2.30.30.40">
    <property type="entry name" value="SH3 Domains"/>
    <property type="match status" value="1"/>
</dbReference>
<dbReference type="SMART" id="SM00387">
    <property type="entry name" value="HATPase_c"/>
    <property type="match status" value="1"/>
</dbReference>
<dbReference type="EMBL" id="CP137578">
    <property type="protein sequence ID" value="WOX26934.1"/>
    <property type="molecule type" value="Genomic_DNA"/>
</dbReference>
<evidence type="ECO:0000256" key="7">
    <source>
        <dbReference type="ARBA" id="ARBA00022741"/>
    </source>
</evidence>
<dbReference type="SMART" id="SM01231">
    <property type="entry name" value="H-kinase_dim"/>
    <property type="match status" value="1"/>
</dbReference>
<dbReference type="InterPro" id="IPR037006">
    <property type="entry name" value="CheA-like_homodim_sf"/>
</dbReference>
<comment type="catalytic activity">
    <reaction evidence="1">
        <text>ATP + protein L-histidine = ADP + protein N-phospho-L-histidine.</text>
        <dbReference type="EC" id="2.7.13.3"/>
    </reaction>
</comment>
<dbReference type="InterPro" id="IPR036061">
    <property type="entry name" value="CheW-like_dom_sf"/>
</dbReference>
<evidence type="ECO:0000259" key="15">
    <source>
        <dbReference type="PROSITE" id="PS50851"/>
    </source>
</evidence>
<reference evidence="17" key="1">
    <citation type="submission" date="2019-10" db="EMBL/GenBank/DDBJ databases">
        <authorList>
            <person name="Paulsen S."/>
        </authorList>
    </citation>
    <scope>NUCLEOTIDE SEQUENCE</scope>
    <source>
        <strain evidence="17">LMG 19692</strain>
    </source>
</reference>
<dbReference type="Pfam" id="PF01627">
    <property type="entry name" value="Hpt"/>
    <property type="match status" value="1"/>
</dbReference>
<dbReference type="InterPro" id="IPR005467">
    <property type="entry name" value="His_kinase_dom"/>
</dbReference>
<evidence type="ECO:0000259" key="14">
    <source>
        <dbReference type="PROSITE" id="PS50109"/>
    </source>
</evidence>
<dbReference type="Proteomes" id="UP001304419">
    <property type="component" value="Chromosome 1"/>
</dbReference>
<sequence>MVDLSEIQAVFIEEAKELVLQFEESLLAMESILPNSDDEIINEAFRAAHTIKGSAGVVGYDHIVDFTHFVEATMELLRDHALNPCEKLISTLLECNDHINALIKCLESNEDFPQALTDAEAGLLESLKSYSGLQDQASSEQTVVENQEATQSFRVSAQFYKACMVDGFDPLSIIRYIESKGSTVEVDWLIDEVPALNAVTPDELELCHFRMQLEIHHSTREDINEAFEFIAAESNIEIAPIEDDKPTPTLVKTDKQPTKNNKVKPKNPERMMKIPAQKLDELVNELGELVIVSAALEDHTKTIRDSALTEIVEHIQQLVSDVQSSTLQLRMVQIGETFNRFSRVVRDTSKELEKQVSLEIMGAETELDKSMVEKIVDPLTHLVRNAIDHGMESPAQRADSGKPEYGTLSLKAFHDSGSIVIEISDDGRGLDKEKIKEKAIQRNLISPDTELTDKEIANLIFEPGFSTAEKVSNISGRGVGMDVVRKNIEAVRGTVSVESVEHQGTCFQLRLPLTMAIIDGFMVSVADAKFVIPLDMVTECIELPLGNGATRQTDYINLRGTVLPFIHLSRIFDLPTNPKIRPSIVVVKYGQLRAGIVVDQLLGEFQTVIKPLGALFEKMSGISGSSILGSGDIALILDVPKLIHDFAHEPESRKLANS</sequence>
<feature type="domain" description="HPt" evidence="16">
    <location>
        <begin position="1"/>
        <end position="106"/>
    </location>
</feature>
<dbReference type="Gene3D" id="1.10.287.560">
    <property type="entry name" value="Histidine kinase CheA-like, homodimeric domain"/>
    <property type="match status" value="1"/>
</dbReference>
<dbReference type="Gene3D" id="3.30.565.10">
    <property type="entry name" value="Histidine kinase-like ATPase, C-terminal domain"/>
    <property type="match status" value="1"/>
</dbReference>
<dbReference type="SUPFAM" id="SSF47384">
    <property type="entry name" value="Homodimeric domain of signal transducing histidine kinase"/>
    <property type="match status" value="1"/>
</dbReference>
<dbReference type="EMBL" id="WEIA01000017">
    <property type="protein sequence ID" value="NLR23585.1"/>
    <property type="molecule type" value="Genomic_DNA"/>
</dbReference>
<evidence type="ECO:0000313" key="17">
    <source>
        <dbReference type="EMBL" id="NLR23585.1"/>
    </source>
</evidence>
<evidence type="ECO:0000256" key="13">
    <source>
        <dbReference type="SAM" id="MobiDB-lite"/>
    </source>
</evidence>
<protein>
    <recommendedName>
        <fullName evidence="3">Chemotaxis protein CheA</fullName>
        <ecNumber evidence="2">2.7.13.3</ecNumber>
    </recommendedName>
</protein>
<dbReference type="InterPro" id="IPR051315">
    <property type="entry name" value="Bact_Chemotaxis_CheA"/>
</dbReference>
<name>A0A8I2KMR9_9GAMM</name>
<dbReference type="PANTHER" id="PTHR43395">
    <property type="entry name" value="SENSOR HISTIDINE KINASE CHEA"/>
    <property type="match status" value="1"/>
</dbReference>
<feature type="modified residue" description="Phosphohistidine" evidence="12">
    <location>
        <position position="49"/>
    </location>
</feature>
<evidence type="ECO:0000256" key="6">
    <source>
        <dbReference type="ARBA" id="ARBA00022679"/>
    </source>
</evidence>
<dbReference type="EC" id="2.7.13.3" evidence="2"/>